<sequence>MEHRLKKRCQVSLGVTVHGRDGITLQGMARDISTDGIFIQLDQSTVSENAVVKIEFSHSGYLQGWVAHTGDEGIGVMFRSISHHEKELIGQLCEKTHSMAKSTEAP</sequence>
<name>A0A3B0Z2I5_9ZZZZ</name>
<dbReference type="Gene3D" id="2.40.10.220">
    <property type="entry name" value="predicted glycosyltransferase like domains"/>
    <property type="match status" value="1"/>
</dbReference>
<accession>A0A3B0Z2I5</accession>
<dbReference type="SUPFAM" id="SSF141371">
    <property type="entry name" value="PilZ domain-like"/>
    <property type="match status" value="1"/>
</dbReference>
<dbReference type="Pfam" id="PF07238">
    <property type="entry name" value="PilZ"/>
    <property type="match status" value="1"/>
</dbReference>
<dbReference type="GO" id="GO:0035438">
    <property type="term" value="F:cyclic-di-GMP binding"/>
    <property type="evidence" value="ECO:0007669"/>
    <property type="project" value="InterPro"/>
</dbReference>
<gene>
    <name evidence="2" type="ORF">MNBD_GAMMA18-1562</name>
</gene>
<reference evidence="2" key="1">
    <citation type="submission" date="2018-06" db="EMBL/GenBank/DDBJ databases">
        <authorList>
            <person name="Zhirakovskaya E."/>
        </authorList>
    </citation>
    <scope>NUCLEOTIDE SEQUENCE</scope>
</reference>
<feature type="domain" description="PilZ" evidence="1">
    <location>
        <begin position="3"/>
        <end position="94"/>
    </location>
</feature>
<organism evidence="2">
    <name type="scientific">hydrothermal vent metagenome</name>
    <dbReference type="NCBI Taxonomy" id="652676"/>
    <lineage>
        <taxon>unclassified sequences</taxon>
        <taxon>metagenomes</taxon>
        <taxon>ecological metagenomes</taxon>
    </lineage>
</organism>
<evidence type="ECO:0000313" key="2">
    <source>
        <dbReference type="EMBL" id="VAW87495.1"/>
    </source>
</evidence>
<dbReference type="InterPro" id="IPR009875">
    <property type="entry name" value="PilZ_domain"/>
</dbReference>
<proteinExistence type="predicted"/>
<dbReference type="AlphaFoldDB" id="A0A3B0Z2I5"/>
<evidence type="ECO:0000259" key="1">
    <source>
        <dbReference type="Pfam" id="PF07238"/>
    </source>
</evidence>
<dbReference type="EMBL" id="UOFP01000186">
    <property type="protein sequence ID" value="VAW87495.1"/>
    <property type="molecule type" value="Genomic_DNA"/>
</dbReference>
<protein>
    <recommendedName>
        <fullName evidence="1">PilZ domain-containing protein</fullName>
    </recommendedName>
</protein>